<keyword evidence="8" id="KW-1185">Reference proteome</keyword>
<dbReference type="Pfam" id="PF13975">
    <property type="entry name" value="gag-asp_proteas"/>
    <property type="match status" value="1"/>
</dbReference>
<dbReference type="InterPro" id="IPR041588">
    <property type="entry name" value="Integrase_H2C2"/>
</dbReference>
<dbReference type="InterPro" id="IPR036397">
    <property type="entry name" value="RNaseH_sf"/>
</dbReference>
<keyword evidence="5" id="KW-0255">Endonuclease</keyword>
<keyword evidence="3" id="KW-0548">Nucleotidyltransferase</keyword>
<dbReference type="PANTHER" id="PTHR37984:SF5">
    <property type="entry name" value="PROTEIN NYNRIN-LIKE"/>
    <property type="match status" value="1"/>
</dbReference>
<dbReference type="EMBL" id="KZ359515">
    <property type="protein sequence ID" value="PIO58886.1"/>
    <property type="molecule type" value="Genomic_DNA"/>
</dbReference>
<evidence type="ECO:0000259" key="6">
    <source>
        <dbReference type="Pfam" id="PF17921"/>
    </source>
</evidence>
<dbReference type="Gene3D" id="3.30.420.10">
    <property type="entry name" value="Ribonuclease H-like superfamily/Ribonuclease H"/>
    <property type="match status" value="1"/>
</dbReference>
<gene>
    <name evidence="7" type="ORF">TELCIR_19667</name>
</gene>
<evidence type="ECO:0000256" key="3">
    <source>
        <dbReference type="ARBA" id="ARBA00022695"/>
    </source>
</evidence>
<evidence type="ECO:0000313" key="8">
    <source>
        <dbReference type="Proteomes" id="UP000230423"/>
    </source>
</evidence>
<dbReference type="Pfam" id="PF17921">
    <property type="entry name" value="Integrase_H2C2"/>
    <property type="match status" value="1"/>
</dbReference>
<dbReference type="AlphaFoldDB" id="A0A2G9TLM9"/>
<dbReference type="PANTHER" id="PTHR37984">
    <property type="entry name" value="PROTEIN CBG26694"/>
    <property type="match status" value="1"/>
</dbReference>
<keyword evidence="4" id="KW-0540">Nuclease</keyword>
<keyword evidence="2" id="KW-0808">Transferase</keyword>
<protein>
    <recommendedName>
        <fullName evidence="1">RNA-directed DNA polymerase</fullName>
        <ecNumber evidence="1">2.7.7.49</ecNumber>
    </recommendedName>
</protein>
<evidence type="ECO:0000256" key="5">
    <source>
        <dbReference type="ARBA" id="ARBA00022759"/>
    </source>
</evidence>
<dbReference type="InterPro" id="IPR050951">
    <property type="entry name" value="Retrovirus_Pol_polyprotein"/>
</dbReference>
<dbReference type="Gene3D" id="2.40.70.10">
    <property type="entry name" value="Acid Proteases"/>
    <property type="match status" value="1"/>
</dbReference>
<organism evidence="7 8">
    <name type="scientific">Teladorsagia circumcincta</name>
    <name type="common">Brown stomach worm</name>
    <name type="synonym">Ostertagia circumcincta</name>
    <dbReference type="NCBI Taxonomy" id="45464"/>
    <lineage>
        <taxon>Eukaryota</taxon>
        <taxon>Metazoa</taxon>
        <taxon>Ecdysozoa</taxon>
        <taxon>Nematoda</taxon>
        <taxon>Chromadorea</taxon>
        <taxon>Rhabditida</taxon>
        <taxon>Rhabditina</taxon>
        <taxon>Rhabditomorpha</taxon>
        <taxon>Strongyloidea</taxon>
        <taxon>Trichostrongylidae</taxon>
        <taxon>Teladorsagia</taxon>
    </lineage>
</organism>
<sequence>MSKVQKPGQALHEYYAELQKAANTCSFEEIKNHRDAVVTMVFIGGVCLKKGHLAATCWKNAKVGRKVSRQIHWCEEPTGSSDSGKELVSQSVNVVRKSRLTHCRRAESKNPVCGLRTDGVAANRLEAKLSSHVSGTYGTAENHCTASGKGSIQMLEAATMYVTSRNEQNTDKAAMTMDTPARGGIDRLADEPPRMLDMEVNGKKIPFKLDTGASISIIDEKTWRMLGRPRLEEAKVAATAFDNKRITFQGKVPLHVRFAEKEAMQMAEAVVENLSVTEAQIAKATQEDPPLQMVVNYVQKGWPGKVRDEGLKPYAVKKAALSIHNGCILWGYRVVIPKKFQQVVLKMLHNSHYGRNRMISLARTKIWFPGMDKAIDEVAKKCVTCAVMWEEPEKVWQRLHVDFCETSGGVKWLIVVDAKSKWPEAVKMGVTTAEKTTMKLREEWARKTSPEKPGGLELL</sequence>
<evidence type="ECO:0000256" key="4">
    <source>
        <dbReference type="ARBA" id="ARBA00022722"/>
    </source>
</evidence>
<dbReference type="Gene3D" id="1.10.340.70">
    <property type="match status" value="1"/>
</dbReference>
<dbReference type="GO" id="GO:0003964">
    <property type="term" value="F:RNA-directed DNA polymerase activity"/>
    <property type="evidence" value="ECO:0007669"/>
    <property type="project" value="UniProtKB-EC"/>
</dbReference>
<proteinExistence type="predicted"/>
<dbReference type="Proteomes" id="UP000230423">
    <property type="component" value="Unassembled WGS sequence"/>
</dbReference>
<keyword evidence="5" id="KW-0378">Hydrolase</keyword>
<accession>A0A2G9TLM9</accession>
<dbReference type="FunFam" id="1.10.340.70:FF:000003">
    <property type="entry name" value="Protein CBG25708"/>
    <property type="match status" value="1"/>
</dbReference>
<name>A0A2G9TLM9_TELCI</name>
<reference evidence="7 8" key="1">
    <citation type="submission" date="2015-09" db="EMBL/GenBank/DDBJ databases">
        <title>Draft genome of the parasitic nematode Teladorsagia circumcincta isolate WARC Sus (inbred).</title>
        <authorList>
            <person name="Mitreva M."/>
        </authorList>
    </citation>
    <scope>NUCLEOTIDE SEQUENCE [LARGE SCALE GENOMIC DNA]</scope>
    <source>
        <strain evidence="7 8">S</strain>
    </source>
</reference>
<dbReference type="EC" id="2.7.7.49" evidence="1"/>
<dbReference type="SUPFAM" id="SSF50630">
    <property type="entry name" value="Acid proteases"/>
    <property type="match status" value="1"/>
</dbReference>
<dbReference type="OrthoDB" id="5875875at2759"/>
<feature type="domain" description="Integrase zinc-binding" evidence="6">
    <location>
        <begin position="336"/>
        <end position="386"/>
    </location>
</feature>
<evidence type="ECO:0000256" key="2">
    <source>
        <dbReference type="ARBA" id="ARBA00022679"/>
    </source>
</evidence>
<dbReference type="GO" id="GO:0003676">
    <property type="term" value="F:nucleic acid binding"/>
    <property type="evidence" value="ECO:0007669"/>
    <property type="project" value="InterPro"/>
</dbReference>
<dbReference type="InterPro" id="IPR021109">
    <property type="entry name" value="Peptidase_aspartic_dom_sf"/>
</dbReference>
<evidence type="ECO:0000256" key="1">
    <source>
        <dbReference type="ARBA" id="ARBA00012493"/>
    </source>
</evidence>
<evidence type="ECO:0000313" key="7">
    <source>
        <dbReference type="EMBL" id="PIO58886.1"/>
    </source>
</evidence>